<evidence type="ECO:0000313" key="9">
    <source>
        <dbReference type="Proteomes" id="UP000758603"/>
    </source>
</evidence>
<dbReference type="Proteomes" id="UP000758603">
    <property type="component" value="Unassembled WGS sequence"/>
</dbReference>
<gene>
    <name evidence="8" type="ORF">BKA67DRAFT_293608</name>
</gene>
<keyword evidence="4" id="KW-0274">FAD</keyword>
<evidence type="ECO:0000256" key="6">
    <source>
        <dbReference type="ARBA" id="ARBA00023033"/>
    </source>
</evidence>
<evidence type="ECO:0000259" key="7">
    <source>
        <dbReference type="Pfam" id="PF01494"/>
    </source>
</evidence>
<reference evidence="8" key="1">
    <citation type="journal article" date="2021" name="Nat. Commun.">
        <title>Genetic determinants of endophytism in the Arabidopsis root mycobiome.</title>
        <authorList>
            <person name="Mesny F."/>
            <person name="Miyauchi S."/>
            <person name="Thiergart T."/>
            <person name="Pickel B."/>
            <person name="Atanasova L."/>
            <person name="Karlsson M."/>
            <person name="Huettel B."/>
            <person name="Barry K.W."/>
            <person name="Haridas S."/>
            <person name="Chen C."/>
            <person name="Bauer D."/>
            <person name="Andreopoulos W."/>
            <person name="Pangilinan J."/>
            <person name="LaButti K."/>
            <person name="Riley R."/>
            <person name="Lipzen A."/>
            <person name="Clum A."/>
            <person name="Drula E."/>
            <person name="Henrissat B."/>
            <person name="Kohler A."/>
            <person name="Grigoriev I.V."/>
            <person name="Martin F.M."/>
            <person name="Hacquard S."/>
        </authorList>
    </citation>
    <scope>NUCLEOTIDE SEQUENCE</scope>
    <source>
        <strain evidence="8">MPI-SDFR-AT-0073</strain>
    </source>
</reference>
<dbReference type="GO" id="GO:0071949">
    <property type="term" value="F:FAD binding"/>
    <property type="evidence" value="ECO:0007669"/>
    <property type="project" value="InterPro"/>
</dbReference>
<dbReference type="PANTHER" id="PTHR13789">
    <property type="entry name" value="MONOOXYGENASE"/>
    <property type="match status" value="1"/>
</dbReference>
<dbReference type="GeneID" id="70124921"/>
<comment type="similarity">
    <text evidence="2">Belongs to the paxM FAD-dependent monooxygenase family.</text>
</comment>
<sequence length="407" mass="44907">MGSSTEPSALRILIVGAGIGGLSAGLALRRQGHQVTLFERSKFSAEIGAAIHSAPNCSRVLRRLGVSPEDYGGTLMKAFSLCDHIDGTFKSLGDFSEEREWYLMHRAQLHSALKDTALSKEGLGIPVQLQLACQIVGLDISTATVTLNNGQSYKGDMVIGADGVHSWTRTFIDSTTKPFSTNMACYRWIAPNEDLAKHKDTVELSKKRNHCVEWVSDDRRIIYYPCSDHTISNFGAFVPTVASKSGTNSDWNTPGSRAHLQEAFKDFGPMVQRLIQDAPVSELKLWELLDMETLSTWHKDSLVLIGDAAHPFLPFMGQGGAMAIEDSAALAALLPLGTEAIDIPAKLKIWEDCRKERVERIRDFTRRNGRSPNDPAAPRPSYEETMEVMSYCVNYDAWEQASGVLNN</sequence>
<dbReference type="EMBL" id="JAGPXC010000005">
    <property type="protein sequence ID" value="KAH6652555.1"/>
    <property type="molecule type" value="Genomic_DNA"/>
</dbReference>
<evidence type="ECO:0000313" key="8">
    <source>
        <dbReference type="EMBL" id="KAH6652555.1"/>
    </source>
</evidence>
<comment type="pathway">
    <text evidence="1">Secondary metabolite biosynthesis.</text>
</comment>
<evidence type="ECO:0000256" key="5">
    <source>
        <dbReference type="ARBA" id="ARBA00023002"/>
    </source>
</evidence>
<dbReference type="RefSeq" id="XP_045956832.1">
    <property type="nucleotide sequence ID" value="XM_046096028.1"/>
</dbReference>
<dbReference type="PRINTS" id="PR00420">
    <property type="entry name" value="RNGMNOXGNASE"/>
</dbReference>
<evidence type="ECO:0000256" key="4">
    <source>
        <dbReference type="ARBA" id="ARBA00022827"/>
    </source>
</evidence>
<dbReference type="GO" id="GO:0004497">
    <property type="term" value="F:monooxygenase activity"/>
    <property type="evidence" value="ECO:0007669"/>
    <property type="project" value="UniProtKB-KW"/>
</dbReference>
<organism evidence="8 9">
    <name type="scientific">Truncatella angustata</name>
    <dbReference type="NCBI Taxonomy" id="152316"/>
    <lineage>
        <taxon>Eukaryota</taxon>
        <taxon>Fungi</taxon>
        <taxon>Dikarya</taxon>
        <taxon>Ascomycota</taxon>
        <taxon>Pezizomycotina</taxon>
        <taxon>Sordariomycetes</taxon>
        <taxon>Xylariomycetidae</taxon>
        <taxon>Amphisphaeriales</taxon>
        <taxon>Sporocadaceae</taxon>
        <taxon>Truncatella</taxon>
    </lineage>
</organism>
<protein>
    <recommendedName>
        <fullName evidence="7">FAD-binding domain-containing protein</fullName>
    </recommendedName>
</protein>
<dbReference type="Gene3D" id="3.50.50.60">
    <property type="entry name" value="FAD/NAD(P)-binding domain"/>
    <property type="match status" value="1"/>
</dbReference>
<dbReference type="Pfam" id="PF01494">
    <property type="entry name" value="FAD_binding_3"/>
    <property type="match status" value="1"/>
</dbReference>
<keyword evidence="5" id="KW-0560">Oxidoreductase</keyword>
<proteinExistence type="inferred from homology"/>
<evidence type="ECO:0000256" key="3">
    <source>
        <dbReference type="ARBA" id="ARBA00022630"/>
    </source>
</evidence>
<dbReference type="InterPro" id="IPR002938">
    <property type="entry name" value="FAD-bd"/>
</dbReference>
<dbReference type="InterPro" id="IPR036188">
    <property type="entry name" value="FAD/NAD-bd_sf"/>
</dbReference>
<name>A0A9P8UHY4_9PEZI</name>
<keyword evidence="9" id="KW-1185">Reference proteome</keyword>
<keyword evidence="6" id="KW-0503">Monooxygenase</keyword>
<feature type="domain" description="FAD-binding" evidence="7">
    <location>
        <begin position="11"/>
        <end position="336"/>
    </location>
</feature>
<dbReference type="PANTHER" id="PTHR13789:SF261">
    <property type="entry name" value="HYDROXYLASE, PUTATIVE (AFU_ORTHOLOGUE AFUA_7G00590)-RELATED"/>
    <property type="match status" value="1"/>
</dbReference>
<dbReference type="OrthoDB" id="1047367at2759"/>
<dbReference type="InterPro" id="IPR050493">
    <property type="entry name" value="FAD-dep_Monooxygenase_BioMet"/>
</dbReference>
<accession>A0A9P8UHY4</accession>
<comment type="caution">
    <text evidence="8">The sequence shown here is derived from an EMBL/GenBank/DDBJ whole genome shotgun (WGS) entry which is preliminary data.</text>
</comment>
<evidence type="ECO:0000256" key="2">
    <source>
        <dbReference type="ARBA" id="ARBA00007992"/>
    </source>
</evidence>
<evidence type="ECO:0000256" key="1">
    <source>
        <dbReference type="ARBA" id="ARBA00005179"/>
    </source>
</evidence>
<dbReference type="SUPFAM" id="SSF54373">
    <property type="entry name" value="FAD-linked reductases, C-terminal domain"/>
    <property type="match status" value="1"/>
</dbReference>
<dbReference type="SUPFAM" id="SSF51905">
    <property type="entry name" value="FAD/NAD(P)-binding domain"/>
    <property type="match status" value="1"/>
</dbReference>
<dbReference type="AlphaFoldDB" id="A0A9P8UHY4"/>
<keyword evidence="3" id="KW-0285">Flavoprotein</keyword>